<keyword evidence="6" id="KW-1185">Reference proteome</keyword>
<feature type="domain" description="Mannitol dehydrogenase N-terminal" evidence="3">
    <location>
        <begin position="79"/>
        <end position="225"/>
    </location>
</feature>
<dbReference type="InterPro" id="IPR013118">
    <property type="entry name" value="Mannitol_DH_C"/>
</dbReference>
<sequence>MNPILQFGTSRFLQAHADLFISEALENGDALGPITIVQTTDSAQSARRVAAFNQPGGFPVRIRGRRNGVALDREQRVTSVTRALQASHDWPQIREEMCTSVKVIISNAGDTGYVLSDADHPGLLESDIAPAGFPAKLLVLLHARFKRNAAPVTLLPCELLVNNGTVLSELVVKLARDWSLSEEFVTYLKTDCIWVNSLVDRIVSEPLEPVGAVAEPYALWAIERQPNMLLPCRHPDMVVTDKLEPYERRKLFFLNLGHTFLAEQWQIAGGPAEMTVLDAMTDHSLSSQLVALWEEEVMPIFRALGEEDESRAYLEQVIDRFSNPFLVHRLSDIAQNHAEKKRRRFGPVLALAAGQGLAIPQNRLRAALARTAA</sequence>
<organism evidence="5 6">
    <name type="scientific">Herbaspirillum hiltneri N3</name>
    <dbReference type="NCBI Taxonomy" id="1262470"/>
    <lineage>
        <taxon>Bacteria</taxon>
        <taxon>Pseudomonadati</taxon>
        <taxon>Pseudomonadota</taxon>
        <taxon>Betaproteobacteria</taxon>
        <taxon>Burkholderiales</taxon>
        <taxon>Oxalobacteraceae</taxon>
        <taxon>Herbaspirillum</taxon>
    </lineage>
</organism>
<proteinExistence type="predicted"/>
<dbReference type="Pfam" id="PF08125">
    <property type="entry name" value="Mannitol_dh_C"/>
    <property type="match status" value="1"/>
</dbReference>
<evidence type="ECO:0000313" key="6">
    <source>
        <dbReference type="Proteomes" id="UP000063429"/>
    </source>
</evidence>
<protein>
    <submittedName>
        <fullName evidence="5">D-mannonate oxidoreductase</fullName>
    </submittedName>
</protein>
<evidence type="ECO:0000313" key="5">
    <source>
        <dbReference type="EMBL" id="AKZ64300.1"/>
    </source>
</evidence>
<dbReference type="InterPro" id="IPR013328">
    <property type="entry name" value="6PGD_dom2"/>
</dbReference>
<keyword evidence="1" id="KW-0560">Oxidoreductase</keyword>
<dbReference type="Proteomes" id="UP000063429">
    <property type="component" value="Chromosome"/>
</dbReference>
<dbReference type="Pfam" id="PF01232">
    <property type="entry name" value="Mannitol_dh"/>
    <property type="match status" value="1"/>
</dbReference>
<gene>
    <name evidence="5" type="ORF">F506_17975</name>
</gene>
<dbReference type="Gene3D" id="1.10.1040.10">
    <property type="entry name" value="N-(1-d-carboxylethyl)-l-norvaline Dehydrogenase, domain 2"/>
    <property type="match status" value="1"/>
</dbReference>
<evidence type="ECO:0000259" key="3">
    <source>
        <dbReference type="Pfam" id="PF01232"/>
    </source>
</evidence>
<dbReference type="InterPro" id="IPR013131">
    <property type="entry name" value="Mannitol_DH_N"/>
</dbReference>
<dbReference type="InterPro" id="IPR008927">
    <property type="entry name" value="6-PGluconate_DH-like_C_sf"/>
</dbReference>
<accession>A0ABM5V4C9</accession>
<feature type="domain" description="Mannitol dehydrogenase C-terminal" evidence="4">
    <location>
        <begin position="242"/>
        <end position="352"/>
    </location>
</feature>
<keyword evidence="2" id="KW-0520">NAD</keyword>
<evidence type="ECO:0000256" key="2">
    <source>
        <dbReference type="ARBA" id="ARBA00023027"/>
    </source>
</evidence>
<reference evidence="6" key="1">
    <citation type="journal article" date="2015" name="Genome Announc.">
        <title>Complete Genome Sequence of Herbaspirillum hiltneri N3 (DSM 17495), Isolated from Surface-Sterilized Wheat Roots.</title>
        <authorList>
            <person name="Guizelini D."/>
            <person name="Saizaki P.M."/>
            <person name="Coimbra N.A."/>
            <person name="Weiss V.A."/>
            <person name="Faoro H."/>
            <person name="Sfeir M.Z."/>
            <person name="Baura V.A."/>
            <person name="Monteiro R.A."/>
            <person name="Chubatsu L.S."/>
            <person name="Souza E.M."/>
            <person name="Cruz L.M."/>
            <person name="Pedrosa F.O."/>
            <person name="Raittz R.T."/>
            <person name="Marchaukoski J.N."/>
            <person name="Steffens M.B."/>
        </authorList>
    </citation>
    <scope>NUCLEOTIDE SEQUENCE [LARGE SCALE GENOMIC DNA]</scope>
    <source>
        <strain evidence="6">N3</strain>
    </source>
</reference>
<dbReference type="PANTHER" id="PTHR30524">
    <property type="entry name" value="MANNITOL-1-PHOSPHATE 5-DEHYDROGENASE"/>
    <property type="match status" value="1"/>
</dbReference>
<dbReference type="EMBL" id="CP011409">
    <property type="protein sequence ID" value="AKZ64300.1"/>
    <property type="molecule type" value="Genomic_DNA"/>
</dbReference>
<dbReference type="Gene3D" id="3.40.50.720">
    <property type="entry name" value="NAD(P)-binding Rossmann-like Domain"/>
    <property type="match status" value="1"/>
</dbReference>
<dbReference type="InterPro" id="IPR036291">
    <property type="entry name" value="NAD(P)-bd_dom_sf"/>
</dbReference>
<name>A0ABM5V4C9_9BURK</name>
<evidence type="ECO:0000256" key="1">
    <source>
        <dbReference type="ARBA" id="ARBA00023002"/>
    </source>
</evidence>
<dbReference type="PANTHER" id="PTHR30524:SF0">
    <property type="entry name" value="ALTRONATE OXIDOREDUCTASE-RELATED"/>
    <property type="match status" value="1"/>
</dbReference>
<dbReference type="RefSeq" id="WP_053199695.1">
    <property type="nucleotide sequence ID" value="NZ_CP011409.1"/>
</dbReference>
<dbReference type="SUPFAM" id="SSF48179">
    <property type="entry name" value="6-phosphogluconate dehydrogenase C-terminal domain-like"/>
    <property type="match status" value="1"/>
</dbReference>
<dbReference type="SUPFAM" id="SSF51735">
    <property type="entry name" value="NAD(P)-binding Rossmann-fold domains"/>
    <property type="match status" value="1"/>
</dbReference>
<evidence type="ECO:0000259" key="4">
    <source>
        <dbReference type="Pfam" id="PF08125"/>
    </source>
</evidence>